<sequence length="231" mass="25589">MRCFAGQTVIAANVMKQLYPALLFAFILGPTAVLRAQVRLYTDPNFTGQQAILGESIYNRLGPAITGKVTSVRVPAGYELYAYDRPKLRGQSIRLVGDIPRLVIWDDRIQSARVRRIGLPTQPPRPVIQPPRPVGPIPVTPPAGGRPVVYLYEHERFGGRMIALTPGQYRARDLQGLARQISSVQASAGYVVRLFDRNQFGGMVREVRGQSAELRSVGWDNRAVSLVVARQ</sequence>
<feature type="domain" description="Beta/gamma crystallin 'Greek key'" evidence="4">
    <location>
        <begin position="36"/>
        <end position="76"/>
    </location>
</feature>
<proteinExistence type="inferred from homology"/>
<evidence type="ECO:0000313" key="5">
    <source>
        <dbReference type="EMBL" id="CCH00825.1"/>
    </source>
</evidence>
<evidence type="ECO:0000256" key="1">
    <source>
        <dbReference type="ARBA" id="ARBA00009646"/>
    </source>
</evidence>
<reference evidence="5 6" key="1">
    <citation type="journal article" date="2012" name="J. Bacteriol.">
        <title>Genome Sequence of Fibrella aestuarina BUZ 2T, a Filamentous Marine Bacterium.</title>
        <authorList>
            <person name="Filippini M."/>
            <person name="Qi W."/>
            <person name="Blom J."/>
            <person name="Goesmann A."/>
            <person name="Smits T.H."/>
            <person name="Bagheri H.C."/>
        </authorList>
    </citation>
    <scope>NUCLEOTIDE SEQUENCE [LARGE SCALE GENOMIC DNA]</scope>
    <source>
        <strain evidence="6">BUZ 2T</strain>
    </source>
</reference>
<dbReference type="Gene3D" id="2.60.20.10">
    <property type="entry name" value="Crystallins"/>
    <property type="match status" value="2"/>
</dbReference>
<accession>I0K9M2</accession>
<dbReference type="PROSITE" id="PS50915">
    <property type="entry name" value="CRYSTALLIN_BETA_GAMMA"/>
    <property type="match status" value="2"/>
</dbReference>
<evidence type="ECO:0000259" key="4">
    <source>
        <dbReference type="PROSITE" id="PS50915"/>
    </source>
</evidence>
<gene>
    <name evidence="5" type="ORF">FAES_2816</name>
</gene>
<keyword evidence="2" id="KW-0677">Repeat</keyword>
<keyword evidence="6" id="KW-1185">Reference proteome</keyword>
<dbReference type="STRING" id="1166018.FAES_2816"/>
<dbReference type="EMBL" id="HE796683">
    <property type="protein sequence ID" value="CCH00825.1"/>
    <property type="molecule type" value="Genomic_DNA"/>
</dbReference>
<evidence type="ECO:0000256" key="3">
    <source>
        <dbReference type="SAM" id="MobiDB-lite"/>
    </source>
</evidence>
<name>I0K9M2_9BACT</name>
<comment type="similarity">
    <text evidence="1">Belongs to the beta/gamma-crystallin family.</text>
</comment>
<dbReference type="InterPro" id="IPR011024">
    <property type="entry name" value="G_crystallin-like"/>
</dbReference>
<dbReference type="HOGENOM" id="CLU_1198335_0_0_10"/>
<dbReference type="SMART" id="SM00247">
    <property type="entry name" value="XTALbg"/>
    <property type="match status" value="1"/>
</dbReference>
<feature type="domain" description="Beta/gamma crystallin 'Greek key'" evidence="4">
    <location>
        <begin position="147"/>
        <end position="188"/>
    </location>
</feature>
<evidence type="ECO:0000256" key="2">
    <source>
        <dbReference type="ARBA" id="ARBA00022737"/>
    </source>
</evidence>
<dbReference type="PATRIC" id="fig|1166018.3.peg.4585"/>
<organism evidence="5 6">
    <name type="scientific">Fibrella aestuarina BUZ 2</name>
    <dbReference type="NCBI Taxonomy" id="1166018"/>
    <lineage>
        <taxon>Bacteria</taxon>
        <taxon>Pseudomonadati</taxon>
        <taxon>Bacteroidota</taxon>
        <taxon>Cytophagia</taxon>
        <taxon>Cytophagales</taxon>
        <taxon>Spirosomataceae</taxon>
        <taxon>Fibrella</taxon>
    </lineage>
</organism>
<dbReference type="SUPFAM" id="SSF49695">
    <property type="entry name" value="gamma-Crystallin-like"/>
    <property type="match status" value="2"/>
</dbReference>
<dbReference type="KEGG" id="fae:FAES_2816"/>
<dbReference type="AlphaFoldDB" id="I0K9M2"/>
<dbReference type="Proteomes" id="UP000011058">
    <property type="component" value="Chromosome"/>
</dbReference>
<dbReference type="InterPro" id="IPR001064">
    <property type="entry name" value="Beta/gamma_crystallin"/>
</dbReference>
<feature type="compositionally biased region" description="Pro residues" evidence="3">
    <location>
        <begin position="121"/>
        <end position="139"/>
    </location>
</feature>
<protein>
    <recommendedName>
        <fullName evidence="4">Beta/gamma crystallin 'Greek key' domain-containing protein</fullName>
    </recommendedName>
</protein>
<evidence type="ECO:0000313" key="6">
    <source>
        <dbReference type="Proteomes" id="UP000011058"/>
    </source>
</evidence>
<feature type="region of interest" description="Disordered" evidence="3">
    <location>
        <begin position="120"/>
        <end position="139"/>
    </location>
</feature>